<comment type="caution">
    <text evidence="2">The sequence shown here is derived from an EMBL/GenBank/DDBJ whole genome shotgun (WGS) entry which is preliminary data.</text>
</comment>
<proteinExistence type="predicted"/>
<feature type="domain" description="Helicase HerA central" evidence="1">
    <location>
        <begin position="139"/>
        <end position="329"/>
    </location>
</feature>
<dbReference type="InterPro" id="IPR027417">
    <property type="entry name" value="P-loop_NTPase"/>
</dbReference>
<dbReference type="InterPro" id="IPR008571">
    <property type="entry name" value="HerA-like"/>
</dbReference>
<dbReference type="Pfam" id="PF01935">
    <property type="entry name" value="DUF87"/>
    <property type="match status" value="1"/>
</dbReference>
<keyword evidence="3" id="KW-1185">Reference proteome</keyword>
<dbReference type="Proteomes" id="UP000094469">
    <property type="component" value="Unassembled WGS sequence"/>
</dbReference>
<dbReference type="InterPro" id="IPR002789">
    <property type="entry name" value="HerA_central"/>
</dbReference>
<dbReference type="EMBL" id="MIKC01000019">
    <property type="protein sequence ID" value="OEG22401.1"/>
    <property type="molecule type" value="Genomic_DNA"/>
</dbReference>
<accession>A0A1E5HBS2</accession>
<evidence type="ECO:0000259" key="1">
    <source>
        <dbReference type="Pfam" id="PF01935"/>
    </source>
</evidence>
<protein>
    <submittedName>
        <fullName evidence="2">Bipolar DNA helicase</fullName>
    </submittedName>
</protein>
<name>A0A1E5HBS2_9ENTE</name>
<dbReference type="SUPFAM" id="SSF52540">
    <property type="entry name" value="P-loop containing nucleoside triphosphate hydrolases"/>
    <property type="match status" value="1"/>
</dbReference>
<gene>
    <name evidence="2" type="ORF">BCR24_15770</name>
</gene>
<keyword evidence="2" id="KW-0378">Hydrolase</keyword>
<dbReference type="AlphaFoldDB" id="A0A1E5HBS2"/>
<reference evidence="3" key="1">
    <citation type="submission" date="2016-09" db="EMBL/GenBank/DDBJ databases">
        <authorList>
            <person name="Gulvik C.A."/>
        </authorList>
    </citation>
    <scope>NUCLEOTIDE SEQUENCE [LARGE SCALE GENOMIC DNA]</scope>
    <source>
        <strain evidence="3">LMG 26676</strain>
    </source>
</reference>
<dbReference type="PANTHER" id="PTHR42957:SF1">
    <property type="entry name" value="HELICASE MJ1565-RELATED"/>
    <property type="match status" value="1"/>
</dbReference>
<dbReference type="RefSeq" id="WP_069640188.1">
    <property type="nucleotide sequence ID" value="NZ_JAFBEZ010000032.1"/>
</dbReference>
<dbReference type="PANTHER" id="PTHR42957">
    <property type="entry name" value="HELICASE MJ1565-RELATED"/>
    <property type="match status" value="1"/>
</dbReference>
<sequence>MKPTKKLGVIVAVDGDISQVGMYSMSNDAEFIWYGDVLTGPKVGAFLTINQNNIKIIATVSNEKIIDQQNTVKSIEFDNRYNKNSINRIIMLKTKGVIVDEEFQVTSQYVPMIGNEITLTKKSELAVIYGIKDEDPCIYLGKSILEGQPINIPINQFFASHIGIFGNTGSGKSNTLHKLYLQLLNSPYRDKICEKSQFYIIDFNGEYTSPNHFGLLEEDGKKLVKINTRESRKGNKLPVKKKYLFDADILSILFDARPATQVPFLRNALKLWDEKKFNGKRMAKFVVGTLKKILTTGNAASSDAKDNWISLAKKYIDEKNLFDHLNSLIYYSGNACYKATKEIYINDKTGMSNDAIGYLKLTEIEYKLEQVFNSINQINQLKFHLEFQKVHQSSWKATNIEHINPLFNRINTAFSSLDKVIEVVDDISDAYKTVNVISLVHANQEITRLIPMLLSKMIYDEQKLNVSGEKITQTKHLIIDEAHNILSSSYRNNGDDWQDYRLSIFEEIIKEGRKFGFYLTLSSQRPSDISATILSQTHNYFIHRLVNEKDLKMLENTMPTLDKNSLRMIPSLGKGEAIITGNAIKVPVFTKIEKEEINRPDSDDIILSELWT</sequence>
<evidence type="ECO:0000313" key="2">
    <source>
        <dbReference type="EMBL" id="OEG22401.1"/>
    </source>
</evidence>
<keyword evidence="2" id="KW-0067">ATP-binding</keyword>
<dbReference type="OrthoDB" id="9806951at2"/>
<dbReference type="STRING" id="1131292.BCR24_15770"/>
<organism evidence="2 3">
    <name type="scientific">Enterococcus ureilyticus</name>
    <dbReference type="NCBI Taxonomy" id="1131292"/>
    <lineage>
        <taxon>Bacteria</taxon>
        <taxon>Bacillati</taxon>
        <taxon>Bacillota</taxon>
        <taxon>Bacilli</taxon>
        <taxon>Lactobacillales</taxon>
        <taxon>Enterococcaceae</taxon>
        <taxon>Enterococcus</taxon>
    </lineage>
</organism>
<dbReference type="Gene3D" id="3.40.50.300">
    <property type="entry name" value="P-loop containing nucleotide triphosphate hydrolases"/>
    <property type="match status" value="2"/>
</dbReference>
<keyword evidence="2" id="KW-0347">Helicase</keyword>
<keyword evidence="2" id="KW-0547">Nucleotide-binding</keyword>
<dbReference type="GO" id="GO:0004386">
    <property type="term" value="F:helicase activity"/>
    <property type="evidence" value="ECO:0007669"/>
    <property type="project" value="UniProtKB-KW"/>
</dbReference>
<evidence type="ECO:0000313" key="3">
    <source>
        <dbReference type="Proteomes" id="UP000094469"/>
    </source>
</evidence>